<dbReference type="SUPFAM" id="SSF48498">
    <property type="entry name" value="Tetracyclin repressor-like, C-terminal domain"/>
    <property type="match status" value="1"/>
</dbReference>
<sequence length="221" mass="24435">MPHPSAEARPPLNRDQVLVAAIALADKDGIGSLTMRKLGEELGVEAMSLYNHVANKIDLLDGMIDRVFGEIDLPGDEPDWQTAMRRRAVSARETMSHHPWAIGLMESRSTPGPVTLRHHDAVIGTLRKAGFSIAMATHAFSVLDSYIYGFAMQEASLSFRSAEDSAIATQMIMARFPADQYPHLTEMAVEHILKPGYDHSNEFLFGLNLILTGLEKTRHTL</sequence>
<evidence type="ECO:0000256" key="4">
    <source>
        <dbReference type="ARBA" id="ARBA00023163"/>
    </source>
</evidence>
<dbReference type="PANTHER" id="PTHR30055:SF151">
    <property type="entry name" value="TRANSCRIPTIONAL REGULATORY PROTEIN"/>
    <property type="match status" value="1"/>
</dbReference>
<dbReference type="InterPro" id="IPR003012">
    <property type="entry name" value="Tet_transcr_reg_TetR"/>
</dbReference>
<dbReference type="Pfam" id="PF00440">
    <property type="entry name" value="TetR_N"/>
    <property type="match status" value="1"/>
</dbReference>
<feature type="DNA-binding region" description="H-T-H motif" evidence="5">
    <location>
        <begin position="34"/>
        <end position="53"/>
    </location>
</feature>
<keyword evidence="1" id="KW-0678">Repressor</keyword>
<dbReference type="EMBL" id="JBHSRF010000001">
    <property type="protein sequence ID" value="MFC6079806.1"/>
    <property type="molecule type" value="Genomic_DNA"/>
</dbReference>
<evidence type="ECO:0000259" key="6">
    <source>
        <dbReference type="PROSITE" id="PS50977"/>
    </source>
</evidence>
<evidence type="ECO:0000256" key="5">
    <source>
        <dbReference type="PROSITE-ProRule" id="PRU00335"/>
    </source>
</evidence>
<evidence type="ECO:0000256" key="3">
    <source>
        <dbReference type="ARBA" id="ARBA00023125"/>
    </source>
</evidence>
<evidence type="ECO:0000313" key="8">
    <source>
        <dbReference type="Proteomes" id="UP001596137"/>
    </source>
</evidence>
<dbReference type="Gene3D" id="1.10.357.10">
    <property type="entry name" value="Tetracycline Repressor, domain 2"/>
    <property type="match status" value="1"/>
</dbReference>
<keyword evidence="8" id="KW-1185">Reference proteome</keyword>
<keyword evidence="4" id="KW-0804">Transcription</keyword>
<dbReference type="InterPro" id="IPR050109">
    <property type="entry name" value="HTH-type_TetR-like_transc_reg"/>
</dbReference>
<reference evidence="8" key="1">
    <citation type="journal article" date="2019" name="Int. J. Syst. Evol. Microbiol.">
        <title>The Global Catalogue of Microorganisms (GCM) 10K type strain sequencing project: providing services to taxonomists for standard genome sequencing and annotation.</title>
        <authorList>
            <consortium name="The Broad Institute Genomics Platform"/>
            <consortium name="The Broad Institute Genome Sequencing Center for Infectious Disease"/>
            <person name="Wu L."/>
            <person name="Ma J."/>
        </authorList>
    </citation>
    <scope>NUCLEOTIDE SEQUENCE [LARGE SCALE GENOMIC DNA]</scope>
    <source>
        <strain evidence="8">JCM 30346</strain>
    </source>
</reference>
<dbReference type="InterPro" id="IPR004111">
    <property type="entry name" value="Repressor_TetR_C"/>
</dbReference>
<protein>
    <submittedName>
        <fullName evidence="7">TetR/AcrR family transcriptional regulator C-terminal domain-containing protein</fullName>
    </submittedName>
</protein>
<dbReference type="InterPro" id="IPR009057">
    <property type="entry name" value="Homeodomain-like_sf"/>
</dbReference>
<dbReference type="SUPFAM" id="SSF46689">
    <property type="entry name" value="Homeodomain-like"/>
    <property type="match status" value="1"/>
</dbReference>
<evidence type="ECO:0000256" key="1">
    <source>
        <dbReference type="ARBA" id="ARBA00022491"/>
    </source>
</evidence>
<keyword evidence="3 5" id="KW-0238">DNA-binding</keyword>
<evidence type="ECO:0000313" key="7">
    <source>
        <dbReference type="EMBL" id="MFC6079806.1"/>
    </source>
</evidence>
<evidence type="ECO:0000256" key="2">
    <source>
        <dbReference type="ARBA" id="ARBA00023015"/>
    </source>
</evidence>
<dbReference type="InterPro" id="IPR036271">
    <property type="entry name" value="Tet_transcr_reg_TetR-rel_C_sf"/>
</dbReference>
<keyword evidence="2" id="KW-0805">Transcription regulation</keyword>
<dbReference type="PANTHER" id="PTHR30055">
    <property type="entry name" value="HTH-TYPE TRANSCRIPTIONAL REGULATOR RUTR"/>
    <property type="match status" value="1"/>
</dbReference>
<feature type="domain" description="HTH tetR-type" evidence="6">
    <location>
        <begin position="11"/>
        <end position="71"/>
    </location>
</feature>
<dbReference type="Pfam" id="PF02909">
    <property type="entry name" value="TetR_C_1"/>
    <property type="match status" value="1"/>
</dbReference>
<name>A0ABW1N988_9ACTN</name>
<dbReference type="Gene3D" id="1.10.10.60">
    <property type="entry name" value="Homeodomain-like"/>
    <property type="match status" value="1"/>
</dbReference>
<dbReference type="PROSITE" id="PS50977">
    <property type="entry name" value="HTH_TETR_2"/>
    <property type="match status" value="1"/>
</dbReference>
<proteinExistence type="predicted"/>
<dbReference type="InterPro" id="IPR001647">
    <property type="entry name" value="HTH_TetR"/>
</dbReference>
<dbReference type="PRINTS" id="PR00400">
    <property type="entry name" value="TETREPRESSOR"/>
</dbReference>
<dbReference type="RefSeq" id="WP_380746212.1">
    <property type="nucleotide sequence ID" value="NZ_JBHSRF010000001.1"/>
</dbReference>
<gene>
    <name evidence="7" type="ORF">ACFP1K_01450</name>
</gene>
<comment type="caution">
    <text evidence="7">The sequence shown here is derived from an EMBL/GenBank/DDBJ whole genome shotgun (WGS) entry which is preliminary data.</text>
</comment>
<organism evidence="7 8">
    <name type="scientific">Sphaerisporangium aureirubrum</name>
    <dbReference type="NCBI Taxonomy" id="1544736"/>
    <lineage>
        <taxon>Bacteria</taxon>
        <taxon>Bacillati</taxon>
        <taxon>Actinomycetota</taxon>
        <taxon>Actinomycetes</taxon>
        <taxon>Streptosporangiales</taxon>
        <taxon>Streptosporangiaceae</taxon>
        <taxon>Sphaerisporangium</taxon>
    </lineage>
</organism>
<dbReference type="Proteomes" id="UP001596137">
    <property type="component" value="Unassembled WGS sequence"/>
</dbReference>
<accession>A0ABW1N988</accession>